<accession>A0A9P3BKB0</accession>
<evidence type="ECO:0000313" key="1">
    <source>
        <dbReference type="EMBL" id="GIJ92682.1"/>
    </source>
</evidence>
<protein>
    <submittedName>
        <fullName evidence="1">Uncharacterized protein</fullName>
    </submittedName>
</protein>
<name>A0A9P3BKB0_9EURO</name>
<evidence type="ECO:0000313" key="2">
    <source>
        <dbReference type="Proteomes" id="UP001043456"/>
    </source>
</evidence>
<sequence length="59" mass="6372">MDDKDPGRAPACPTNHVGITFQFTAQTAFKPPAGFTRRRPSRMKENGVSGLAQAIRAIS</sequence>
<dbReference type="GeneID" id="67000572"/>
<reference evidence="1 2" key="1">
    <citation type="submission" date="2018-10" db="EMBL/GenBank/DDBJ databases">
        <title>Pan-genome distribution and transcriptional activeness of fungal secondary metabolism genes in Aspergillus section Fumigati.</title>
        <authorList>
            <person name="Takahashi H."/>
            <person name="Umemura M."/>
            <person name="Ninomiya A."/>
            <person name="Kusuya Y."/>
            <person name="Urayama S."/>
            <person name="Shimizu M."/>
            <person name="Watanabe A."/>
            <person name="Kamei K."/>
            <person name="Yaguchi T."/>
            <person name="Hagiwara D."/>
        </authorList>
    </citation>
    <scope>NUCLEOTIDE SEQUENCE [LARGE SCALE GENOMIC DNA]</scope>
    <source>
        <strain evidence="1 2">IFM 55266</strain>
    </source>
</reference>
<gene>
    <name evidence="1" type="ORF">Asppvi_001960</name>
</gene>
<keyword evidence="2" id="KW-1185">Reference proteome</keyword>
<dbReference type="AlphaFoldDB" id="A0A9P3BKB0"/>
<dbReference type="RefSeq" id="XP_043163428.1">
    <property type="nucleotide sequence ID" value="XM_043307493.1"/>
</dbReference>
<dbReference type="Proteomes" id="UP001043456">
    <property type="component" value="Unassembled WGS sequence"/>
</dbReference>
<dbReference type="EMBL" id="BHVY01000010">
    <property type="protein sequence ID" value="GIJ92682.1"/>
    <property type="molecule type" value="Genomic_DNA"/>
</dbReference>
<proteinExistence type="predicted"/>
<organism evidence="1 2">
    <name type="scientific">Aspergillus pseudoviridinutans</name>
    <dbReference type="NCBI Taxonomy" id="1517512"/>
    <lineage>
        <taxon>Eukaryota</taxon>
        <taxon>Fungi</taxon>
        <taxon>Dikarya</taxon>
        <taxon>Ascomycota</taxon>
        <taxon>Pezizomycotina</taxon>
        <taxon>Eurotiomycetes</taxon>
        <taxon>Eurotiomycetidae</taxon>
        <taxon>Eurotiales</taxon>
        <taxon>Aspergillaceae</taxon>
        <taxon>Aspergillus</taxon>
        <taxon>Aspergillus subgen. Fumigati</taxon>
    </lineage>
</organism>
<comment type="caution">
    <text evidence="1">The sequence shown here is derived from an EMBL/GenBank/DDBJ whole genome shotgun (WGS) entry which is preliminary data.</text>
</comment>